<dbReference type="PATRIC" id="fig|1682.24.peg.1966"/>
<evidence type="ECO:0000313" key="2">
    <source>
        <dbReference type="Proteomes" id="UP000067206"/>
    </source>
</evidence>
<name>A0A0M3T6I4_BIFLI</name>
<proteinExistence type="predicted"/>
<protein>
    <submittedName>
        <fullName evidence="1">Uncharacterized protein</fullName>
    </submittedName>
</protein>
<dbReference type="Proteomes" id="UP000067206">
    <property type="component" value="Chromosome"/>
</dbReference>
<dbReference type="EMBL" id="CP010411">
    <property type="protein sequence ID" value="ALE10021.1"/>
    <property type="molecule type" value="Genomic_DNA"/>
</dbReference>
<accession>A0A0M3T6I4</accession>
<organism evidence="1 2">
    <name type="scientific">Bifidobacterium longum subsp. infantis</name>
    <dbReference type="NCBI Taxonomy" id="1682"/>
    <lineage>
        <taxon>Bacteria</taxon>
        <taxon>Bacillati</taxon>
        <taxon>Actinomycetota</taxon>
        <taxon>Actinomycetes</taxon>
        <taxon>Bifidobacteriales</taxon>
        <taxon>Bifidobacteriaceae</taxon>
        <taxon>Bifidobacterium</taxon>
    </lineage>
</organism>
<dbReference type="AlphaFoldDB" id="A0A0M3T6I4"/>
<reference evidence="1 2" key="1">
    <citation type="submission" date="2014-12" db="EMBL/GenBank/DDBJ databases">
        <title>Complete genome sequence of Bifidobacterium longum subsp. infantis BT1.</title>
        <authorList>
            <person name="Kim J.F."/>
            <person name="Kwak M.-J."/>
        </authorList>
    </citation>
    <scope>NUCLEOTIDE SEQUENCE [LARGE SCALE GENOMIC DNA]</scope>
    <source>
        <strain evidence="1 2">BT1</strain>
    </source>
</reference>
<sequence>MVVLVCTTLLLSRLVCAICRAVPKPAVLFVLLVLLVEFEPAYTLAIKPFVGSEVSEVTFRGCLSHRFSAS</sequence>
<evidence type="ECO:0000313" key="1">
    <source>
        <dbReference type="EMBL" id="ALE10021.1"/>
    </source>
</evidence>
<gene>
    <name evidence="1" type="ORF">RY67_2021</name>
</gene>